<evidence type="ECO:0000313" key="2">
    <source>
        <dbReference type="Proteomes" id="UP000756921"/>
    </source>
</evidence>
<dbReference type="OrthoDB" id="1470350at2759"/>
<accession>A0A9P6KNM8</accession>
<organism evidence="1 2">
    <name type="scientific">Paraphaeosphaeria minitans</name>
    <dbReference type="NCBI Taxonomy" id="565426"/>
    <lineage>
        <taxon>Eukaryota</taxon>
        <taxon>Fungi</taxon>
        <taxon>Dikarya</taxon>
        <taxon>Ascomycota</taxon>
        <taxon>Pezizomycotina</taxon>
        <taxon>Dothideomycetes</taxon>
        <taxon>Pleosporomycetidae</taxon>
        <taxon>Pleosporales</taxon>
        <taxon>Massarineae</taxon>
        <taxon>Didymosphaeriaceae</taxon>
        <taxon>Paraphaeosphaeria</taxon>
    </lineage>
</organism>
<dbReference type="AlphaFoldDB" id="A0A9P6KNM8"/>
<sequence>IQRIYINYQLAKQTGLHIFIVPLDPYGITWQAGSRLFTLILQYFNWCRALDLSWTWEDGFTRHEKYGDNYIVVSPAVNILYTSDKFAIEEVRAKRKMFVKPKLYETLDMFGKNADTVKPT</sequence>
<reference evidence="1" key="1">
    <citation type="journal article" date="2020" name="Mol. Plant Microbe Interact.">
        <title>Genome Sequence of the Biocontrol Agent Coniothyrium minitans strain Conio (IMI 134523).</title>
        <authorList>
            <person name="Patel D."/>
            <person name="Shittu T.A."/>
            <person name="Baroncelli R."/>
            <person name="Muthumeenakshi S."/>
            <person name="Osborne T.H."/>
            <person name="Janganan T.K."/>
            <person name="Sreenivasaprasad S."/>
        </authorList>
    </citation>
    <scope>NUCLEOTIDE SEQUENCE</scope>
    <source>
        <strain evidence="1">Conio</strain>
    </source>
</reference>
<dbReference type="Proteomes" id="UP000756921">
    <property type="component" value="Unassembled WGS sequence"/>
</dbReference>
<dbReference type="EMBL" id="WJXW01000009">
    <property type="protein sequence ID" value="KAF9733150.1"/>
    <property type="molecule type" value="Genomic_DNA"/>
</dbReference>
<comment type="caution">
    <text evidence="1">The sequence shown here is derived from an EMBL/GenBank/DDBJ whole genome shotgun (WGS) entry which is preliminary data.</text>
</comment>
<gene>
    <name evidence="1" type="ORF">PMIN01_08833</name>
</gene>
<name>A0A9P6KNM8_9PLEO</name>
<feature type="non-terminal residue" evidence="1">
    <location>
        <position position="1"/>
    </location>
</feature>
<protein>
    <submittedName>
        <fullName evidence="1">Cytochrome P450</fullName>
    </submittedName>
</protein>
<evidence type="ECO:0000313" key="1">
    <source>
        <dbReference type="EMBL" id="KAF9733150.1"/>
    </source>
</evidence>
<proteinExistence type="predicted"/>
<keyword evidence="2" id="KW-1185">Reference proteome</keyword>